<accession>A0A6J6UK31</accession>
<dbReference type="GO" id="GO:0005737">
    <property type="term" value="C:cytoplasm"/>
    <property type="evidence" value="ECO:0007669"/>
    <property type="project" value="TreeGrafter"/>
</dbReference>
<dbReference type="AlphaFoldDB" id="A0A6J6UK31"/>
<dbReference type="EMBL" id="CAEZYQ010000023">
    <property type="protein sequence ID" value="CAB4759876.1"/>
    <property type="molecule type" value="Genomic_DNA"/>
</dbReference>
<name>A0A6J6UK31_9ZZZZ</name>
<dbReference type="InterPro" id="IPR006076">
    <property type="entry name" value="FAD-dep_OxRdtase"/>
</dbReference>
<dbReference type="Gene3D" id="3.50.50.60">
    <property type="entry name" value="FAD/NAD(P)-binding domain"/>
    <property type="match status" value="2"/>
</dbReference>
<evidence type="ECO:0000259" key="2">
    <source>
        <dbReference type="Pfam" id="PF01266"/>
    </source>
</evidence>
<dbReference type="PANTHER" id="PTHR13847:SF289">
    <property type="entry name" value="GLYCINE OXIDASE"/>
    <property type="match status" value="1"/>
</dbReference>
<reference evidence="3" key="1">
    <citation type="submission" date="2020-05" db="EMBL/GenBank/DDBJ databases">
        <authorList>
            <person name="Chiriac C."/>
            <person name="Salcher M."/>
            <person name="Ghai R."/>
            <person name="Kavagutti S V."/>
        </authorList>
    </citation>
    <scope>NUCLEOTIDE SEQUENCE</scope>
</reference>
<organism evidence="3">
    <name type="scientific">freshwater metagenome</name>
    <dbReference type="NCBI Taxonomy" id="449393"/>
    <lineage>
        <taxon>unclassified sequences</taxon>
        <taxon>metagenomes</taxon>
        <taxon>ecological metagenomes</taxon>
    </lineage>
</organism>
<dbReference type="GO" id="GO:0016491">
    <property type="term" value="F:oxidoreductase activity"/>
    <property type="evidence" value="ECO:0007669"/>
    <property type="project" value="UniProtKB-KW"/>
</dbReference>
<protein>
    <submittedName>
        <fullName evidence="3">Unannotated protein</fullName>
    </submittedName>
</protein>
<dbReference type="Gene3D" id="3.30.9.10">
    <property type="entry name" value="D-Amino Acid Oxidase, subunit A, domain 2"/>
    <property type="match status" value="1"/>
</dbReference>
<proteinExistence type="predicted"/>
<sequence length="425" mass="45591">MAVVGGGIVGLSVAWHLQRYDVEVVVLEQGRIGEGASWGNAGWLTPALARPLPDPHVLRFGLRALLDPASPVYLPPTADPATWRFLLGFARHCTTPAARRAMAALAPLNRQAIAAFDELADVHAVPRTRDAQPFLACFGSTQEAMALVRELQDLEEHGQRPHFDYLTGPQVHAAEPALGAGVAAAVALRGQRYLHPPLFVASLRAAVEEAGGVVREGSTVTGVRRDVAGLRVVTATGEDLRVDAVVLCGGAGSGDLLREHGVRRPVQAGRGYSFSVTGAEVPSGPVYFPVERIACTPLHDPWVTERDEQWRPLPVTPRLRIAGMMEFRPHGAPLDPRRIEAIVAAVRPLLPGVDLDDRQDEWVGSRPCTTDGLPLIGPTRTPGVHVATGHGMWGVVHGPLTGRLLAEQVVTGRASPLLRPFRPTR</sequence>
<gene>
    <name evidence="3" type="ORF">UFOPK2761_02560</name>
</gene>
<dbReference type="Pfam" id="PF01266">
    <property type="entry name" value="DAO"/>
    <property type="match status" value="1"/>
</dbReference>
<feature type="domain" description="FAD dependent oxidoreductase" evidence="2">
    <location>
        <begin position="2"/>
        <end position="407"/>
    </location>
</feature>
<evidence type="ECO:0000256" key="1">
    <source>
        <dbReference type="ARBA" id="ARBA00023002"/>
    </source>
</evidence>
<dbReference type="SUPFAM" id="SSF54373">
    <property type="entry name" value="FAD-linked reductases, C-terminal domain"/>
    <property type="match status" value="1"/>
</dbReference>
<dbReference type="InterPro" id="IPR036188">
    <property type="entry name" value="FAD/NAD-bd_sf"/>
</dbReference>
<dbReference type="PANTHER" id="PTHR13847">
    <property type="entry name" value="SARCOSINE DEHYDROGENASE-RELATED"/>
    <property type="match status" value="1"/>
</dbReference>
<evidence type="ECO:0000313" key="3">
    <source>
        <dbReference type="EMBL" id="CAB4759876.1"/>
    </source>
</evidence>
<dbReference type="SUPFAM" id="SSF51905">
    <property type="entry name" value="FAD/NAD(P)-binding domain"/>
    <property type="match status" value="1"/>
</dbReference>
<keyword evidence="1" id="KW-0560">Oxidoreductase</keyword>